<organism evidence="1">
    <name type="scientific">uncultured Caudovirales phage</name>
    <dbReference type="NCBI Taxonomy" id="2100421"/>
    <lineage>
        <taxon>Viruses</taxon>
        <taxon>Duplodnaviria</taxon>
        <taxon>Heunggongvirae</taxon>
        <taxon>Uroviricota</taxon>
        <taxon>Caudoviricetes</taxon>
        <taxon>Peduoviridae</taxon>
        <taxon>Maltschvirus</taxon>
        <taxon>Maltschvirus maltsch</taxon>
    </lineage>
</organism>
<sequence length="101" mass="10995">MSQSSQKQFSMSTGTGYSVSMPQVAPIQPLTVADIGQFKIGGNNNLPNKKITLSIHEANGGYVVTIDKNQYGEESELYVIDLDKDLGTEIGKIITHHKLSK</sequence>
<reference evidence="1" key="1">
    <citation type="submission" date="2020-04" db="EMBL/GenBank/DDBJ databases">
        <authorList>
            <person name="Chiriac C."/>
            <person name="Salcher M."/>
            <person name="Ghai R."/>
            <person name="Kavagutti S V."/>
        </authorList>
    </citation>
    <scope>NUCLEOTIDE SEQUENCE</scope>
</reference>
<dbReference type="EMBL" id="LR796274">
    <property type="protein sequence ID" value="CAB4133658.1"/>
    <property type="molecule type" value="Genomic_DNA"/>
</dbReference>
<protein>
    <submittedName>
        <fullName evidence="1">Uncharacterized protein</fullName>
    </submittedName>
</protein>
<gene>
    <name evidence="1" type="ORF">UFOVP257_380</name>
</gene>
<evidence type="ECO:0000313" key="1">
    <source>
        <dbReference type="EMBL" id="CAB4133658.1"/>
    </source>
</evidence>
<proteinExistence type="predicted"/>
<accession>A0A6J5LG30</accession>
<name>A0A6J5LG30_9CAUD</name>